<reference evidence="11" key="1">
    <citation type="journal article" date="2020" name="Stud. Mycol.">
        <title>101 Dothideomycetes genomes: a test case for predicting lifestyles and emergence of pathogens.</title>
        <authorList>
            <person name="Haridas S."/>
            <person name="Albert R."/>
            <person name="Binder M."/>
            <person name="Bloem J."/>
            <person name="Labutti K."/>
            <person name="Salamov A."/>
            <person name="Andreopoulos B."/>
            <person name="Baker S."/>
            <person name="Barry K."/>
            <person name="Bills G."/>
            <person name="Bluhm B."/>
            <person name="Cannon C."/>
            <person name="Castanera R."/>
            <person name="Culley D."/>
            <person name="Daum C."/>
            <person name="Ezra D."/>
            <person name="Gonzalez J."/>
            <person name="Henrissat B."/>
            <person name="Kuo A."/>
            <person name="Liang C."/>
            <person name="Lipzen A."/>
            <person name="Lutzoni F."/>
            <person name="Magnuson J."/>
            <person name="Mondo S."/>
            <person name="Nolan M."/>
            <person name="Ohm R."/>
            <person name="Pangilinan J."/>
            <person name="Park H.-J."/>
            <person name="Ramirez L."/>
            <person name="Alfaro M."/>
            <person name="Sun H."/>
            <person name="Tritt A."/>
            <person name="Yoshinaga Y."/>
            <person name="Zwiers L.-H."/>
            <person name="Turgeon B."/>
            <person name="Goodwin S."/>
            <person name="Spatafora J."/>
            <person name="Crous P."/>
            <person name="Grigoriev I."/>
        </authorList>
    </citation>
    <scope>NUCLEOTIDE SEQUENCE</scope>
    <source>
        <strain evidence="11">CBS 123094</strain>
    </source>
</reference>
<feature type="domain" description="Sugar phosphate transporter" evidence="10">
    <location>
        <begin position="120"/>
        <end position="442"/>
    </location>
</feature>
<dbReference type="InterPro" id="IPR050186">
    <property type="entry name" value="TPT_transporter"/>
</dbReference>
<feature type="region of interest" description="Disordered" evidence="8">
    <location>
        <begin position="1"/>
        <end position="63"/>
    </location>
</feature>
<organism evidence="11 12">
    <name type="scientific">Amniculicola lignicola CBS 123094</name>
    <dbReference type="NCBI Taxonomy" id="1392246"/>
    <lineage>
        <taxon>Eukaryota</taxon>
        <taxon>Fungi</taxon>
        <taxon>Dikarya</taxon>
        <taxon>Ascomycota</taxon>
        <taxon>Pezizomycotina</taxon>
        <taxon>Dothideomycetes</taxon>
        <taxon>Pleosporomycetidae</taxon>
        <taxon>Pleosporales</taxon>
        <taxon>Amniculicolaceae</taxon>
        <taxon>Amniculicola</taxon>
    </lineage>
</organism>
<dbReference type="GO" id="GO:0005789">
    <property type="term" value="C:endoplasmic reticulum membrane"/>
    <property type="evidence" value="ECO:0007669"/>
    <property type="project" value="UniProtKB-SubCell"/>
</dbReference>
<keyword evidence="12" id="KW-1185">Reference proteome</keyword>
<feature type="region of interest" description="Disordered" evidence="8">
    <location>
        <begin position="505"/>
        <end position="556"/>
    </location>
</feature>
<dbReference type="PANTHER" id="PTHR11132">
    <property type="entry name" value="SOLUTE CARRIER FAMILY 35"/>
    <property type="match status" value="1"/>
</dbReference>
<feature type="compositionally biased region" description="Polar residues" evidence="8">
    <location>
        <begin position="35"/>
        <end position="52"/>
    </location>
</feature>
<evidence type="ECO:0000256" key="9">
    <source>
        <dbReference type="SAM" id="Phobius"/>
    </source>
</evidence>
<evidence type="ECO:0000256" key="4">
    <source>
        <dbReference type="ARBA" id="ARBA00011182"/>
    </source>
</evidence>
<protein>
    <submittedName>
        <fullName evidence="11">TPT-domain-containing protein</fullName>
    </submittedName>
</protein>
<keyword evidence="5 9" id="KW-0812">Transmembrane</keyword>
<evidence type="ECO:0000256" key="3">
    <source>
        <dbReference type="ARBA" id="ARBA00010425"/>
    </source>
</evidence>
<feature type="transmembrane region" description="Helical" evidence="9">
    <location>
        <begin position="150"/>
        <end position="171"/>
    </location>
</feature>
<dbReference type="Proteomes" id="UP000799779">
    <property type="component" value="Unassembled WGS sequence"/>
</dbReference>
<keyword evidence="7 9" id="KW-0472">Membrane</keyword>
<comment type="subunit">
    <text evidence="4">Homooligomer.</text>
</comment>
<dbReference type="InterPro" id="IPR004853">
    <property type="entry name" value="Sugar_P_trans_dom"/>
</dbReference>
<feature type="transmembrane region" description="Helical" evidence="9">
    <location>
        <begin position="403"/>
        <end position="421"/>
    </location>
</feature>
<evidence type="ECO:0000256" key="7">
    <source>
        <dbReference type="ARBA" id="ARBA00023136"/>
    </source>
</evidence>
<feature type="transmembrane region" description="Helical" evidence="9">
    <location>
        <begin position="323"/>
        <end position="342"/>
    </location>
</feature>
<comment type="similarity">
    <text evidence="3">Belongs to the TPT transporter family. SLC35D subfamily.</text>
</comment>
<comment type="function">
    <text evidence="1">Involved in the import of GDP-mannose from the cytoplasm into the Golgi lumen.</text>
</comment>
<feature type="transmembrane region" description="Helical" evidence="9">
    <location>
        <begin position="375"/>
        <end position="396"/>
    </location>
</feature>
<dbReference type="EMBL" id="ML977560">
    <property type="protein sequence ID" value="KAF2006184.1"/>
    <property type="molecule type" value="Genomic_DNA"/>
</dbReference>
<sequence length="556" mass="60214">MASAPAQDPSAPATFKFPAFQHDLLPTHEEEPVGLTSSRASSPNTAAQQNGNAGMHSDRWQPRKEQRYGYTNGSARAPETRHGRQKSLSEALRTVRTRKASVSQNVHEIADALKAPLSWQLITLCGVWYMTSIFSNMSSKAILTALPKPITLTLVQFAFVSSWCLFLALLARKYPRLKTTMPFLKYGIRPPSRELIKITLPLTLFQIGGHILSSDATSRIPVSLVHTIKGLSPLLTVGAYRIFFGIHYSIPTYLSLIPLTLGVVMACSANFNANFMGLLMAFASAILFVTQNIVSKQIFNDAAAAEKEGLPPSKFTKPDKLNLLCYSSGLAFLLTLPLWLWHEGFTLMSDFFQDASIDLSDKPGSFDHGRLFLEFIFNGTFHFGQNIVAFVLLSMISPVTYSVASLIKRVFVIVFAIIWFGNPMTKIQAFGIITTFIGLYLYDRTSDAARADKRAKALQAKGQMPLLPLTTGGLKKGLFSASPAGMSAGGTGAYPMFGAGAGAGAGAGGSGDDKRSDDTGPGRPSSTSSWLPPGTKQEETWRPTGMNGRAGVGVSY</sequence>
<evidence type="ECO:0000259" key="10">
    <source>
        <dbReference type="Pfam" id="PF03151"/>
    </source>
</evidence>
<dbReference type="AlphaFoldDB" id="A0A6A5WYV5"/>
<evidence type="ECO:0000256" key="1">
    <source>
        <dbReference type="ARBA" id="ARBA00003420"/>
    </source>
</evidence>
<dbReference type="OrthoDB" id="1588579at2759"/>
<evidence type="ECO:0000313" key="12">
    <source>
        <dbReference type="Proteomes" id="UP000799779"/>
    </source>
</evidence>
<name>A0A6A5WYV5_9PLEO</name>
<proteinExistence type="inferred from homology"/>
<keyword evidence="6 9" id="KW-1133">Transmembrane helix</keyword>
<feature type="transmembrane region" description="Helical" evidence="9">
    <location>
        <begin position="242"/>
        <end position="265"/>
    </location>
</feature>
<evidence type="ECO:0000256" key="6">
    <source>
        <dbReference type="ARBA" id="ARBA00022989"/>
    </source>
</evidence>
<evidence type="ECO:0000313" key="11">
    <source>
        <dbReference type="EMBL" id="KAF2006184.1"/>
    </source>
</evidence>
<feature type="region of interest" description="Disordered" evidence="8">
    <location>
        <begin position="70"/>
        <end position="89"/>
    </location>
</feature>
<gene>
    <name evidence="11" type="ORF">P154DRAFT_517862</name>
</gene>
<feature type="transmembrane region" description="Helical" evidence="9">
    <location>
        <begin position="271"/>
        <end position="289"/>
    </location>
</feature>
<evidence type="ECO:0000256" key="8">
    <source>
        <dbReference type="SAM" id="MobiDB-lite"/>
    </source>
</evidence>
<evidence type="ECO:0000256" key="5">
    <source>
        <dbReference type="ARBA" id="ARBA00022692"/>
    </source>
</evidence>
<feature type="transmembrane region" description="Helical" evidence="9">
    <location>
        <begin position="117"/>
        <end position="138"/>
    </location>
</feature>
<dbReference type="SUPFAM" id="SSF103481">
    <property type="entry name" value="Multidrug resistance efflux transporter EmrE"/>
    <property type="match status" value="1"/>
</dbReference>
<dbReference type="Pfam" id="PF03151">
    <property type="entry name" value="TPT"/>
    <property type="match status" value="1"/>
</dbReference>
<comment type="subcellular location">
    <subcellularLocation>
        <location evidence="2">Endoplasmic reticulum membrane</location>
        <topology evidence="2">Multi-pass membrane protein</topology>
    </subcellularLocation>
</comment>
<feature type="compositionally biased region" description="Basic and acidic residues" evidence="8">
    <location>
        <begin position="511"/>
        <end position="520"/>
    </location>
</feature>
<accession>A0A6A5WYV5</accession>
<feature type="compositionally biased region" description="Low complexity" evidence="8">
    <location>
        <begin position="1"/>
        <end position="13"/>
    </location>
</feature>
<dbReference type="InterPro" id="IPR037185">
    <property type="entry name" value="EmrE-like"/>
</dbReference>
<evidence type="ECO:0000256" key="2">
    <source>
        <dbReference type="ARBA" id="ARBA00004477"/>
    </source>
</evidence>